<dbReference type="PANTHER" id="PTHR23112:SF0">
    <property type="entry name" value="TRANSMEMBRANE PROTEIN 116"/>
    <property type="match status" value="1"/>
</dbReference>
<proteinExistence type="predicted"/>
<dbReference type="AlphaFoldDB" id="A0A9Q0RHD5"/>
<evidence type="ECO:0000313" key="5">
    <source>
        <dbReference type="EMBL" id="KAJ5080049.1"/>
    </source>
</evidence>
<dbReference type="Proteomes" id="UP001149090">
    <property type="component" value="Unassembled WGS sequence"/>
</dbReference>
<keyword evidence="2" id="KW-0812">Transmembrane</keyword>
<gene>
    <name evidence="5" type="ORF">M0811_14198</name>
</gene>
<accession>A0A9Q0RHD5</accession>
<dbReference type="GO" id="GO:0004930">
    <property type="term" value="F:G protein-coupled receptor activity"/>
    <property type="evidence" value="ECO:0007669"/>
    <property type="project" value="TreeGrafter"/>
</dbReference>
<comment type="caution">
    <text evidence="5">The sequence shown here is derived from an EMBL/GenBank/DDBJ whole genome shotgun (WGS) entry which is preliminary data.</text>
</comment>
<evidence type="ECO:0000256" key="3">
    <source>
        <dbReference type="ARBA" id="ARBA00022989"/>
    </source>
</evidence>
<sequence>MIKLRKLIKLISSGYSLSKKDQTNQIWIQIRMSLIPLIEIIITIPLTIRRIREIINPSVSQILSLDIISSLLFSSQGFWDFWIFIIFDPEIRSKLKNCCSYSYSKYYQQNSFDLDFFDSKNDKDNDNDKDIYLIENLEEKKKEKNEKNEKTKNFF</sequence>
<dbReference type="GO" id="GO:0005886">
    <property type="term" value="C:plasma membrane"/>
    <property type="evidence" value="ECO:0007669"/>
    <property type="project" value="TreeGrafter"/>
</dbReference>
<keyword evidence="4" id="KW-0472">Membrane</keyword>
<keyword evidence="3" id="KW-1133">Transmembrane helix</keyword>
<dbReference type="EMBL" id="JAPDFW010000015">
    <property type="protein sequence ID" value="KAJ5080049.1"/>
    <property type="molecule type" value="Genomic_DNA"/>
</dbReference>
<organism evidence="5 6">
    <name type="scientific">Anaeramoeba ignava</name>
    <name type="common">Anaerobic marine amoeba</name>
    <dbReference type="NCBI Taxonomy" id="1746090"/>
    <lineage>
        <taxon>Eukaryota</taxon>
        <taxon>Metamonada</taxon>
        <taxon>Anaeramoebidae</taxon>
        <taxon>Anaeramoeba</taxon>
    </lineage>
</organism>
<evidence type="ECO:0000313" key="6">
    <source>
        <dbReference type="Proteomes" id="UP001149090"/>
    </source>
</evidence>
<evidence type="ECO:0000256" key="2">
    <source>
        <dbReference type="ARBA" id="ARBA00022692"/>
    </source>
</evidence>
<keyword evidence="6" id="KW-1185">Reference proteome</keyword>
<dbReference type="PANTHER" id="PTHR23112">
    <property type="entry name" value="G PROTEIN-COUPLED RECEPTOR 157-RELATED"/>
    <property type="match status" value="1"/>
</dbReference>
<name>A0A9Q0RHD5_ANAIG</name>
<comment type="subcellular location">
    <subcellularLocation>
        <location evidence="1">Membrane</location>
        <topology evidence="1">Multi-pass membrane protein</topology>
    </subcellularLocation>
</comment>
<reference evidence="5" key="1">
    <citation type="submission" date="2022-10" db="EMBL/GenBank/DDBJ databases">
        <title>Novel sulphate-reducing endosymbionts in the free-living metamonad Anaeramoeba.</title>
        <authorList>
            <person name="Jerlstrom-Hultqvist J."/>
            <person name="Cepicka I."/>
            <person name="Gallot-Lavallee L."/>
            <person name="Salas-Leiva D."/>
            <person name="Curtis B.A."/>
            <person name="Zahonova K."/>
            <person name="Pipaliya S."/>
            <person name="Dacks J."/>
            <person name="Roger A.J."/>
        </authorList>
    </citation>
    <scope>NUCLEOTIDE SEQUENCE</scope>
    <source>
        <strain evidence="5">BMAN</strain>
    </source>
</reference>
<dbReference type="OrthoDB" id="100006at2759"/>
<dbReference type="GO" id="GO:0007189">
    <property type="term" value="P:adenylate cyclase-activating G protein-coupled receptor signaling pathway"/>
    <property type="evidence" value="ECO:0007669"/>
    <property type="project" value="TreeGrafter"/>
</dbReference>
<evidence type="ECO:0000256" key="4">
    <source>
        <dbReference type="ARBA" id="ARBA00023136"/>
    </source>
</evidence>
<evidence type="ECO:0000256" key="1">
    <source>
        <dbReference type="ARBA" id="ARBA00004141"/>
    </source>
</evidence>
<protein>
    <submittedName>
        <fullName evidence="5">Uncharacterized protein</fullName>
    </submittedName>
</protein>